<organism evidence="7 8">
    <name type="scientific">Macacine alphaherpesvirus 3</name>
    <dbReference type="NCBI Taxonomy" id="2845555"/>
    <lineage>
        <taxon>Viruses</taxon>
        <taxon>Duplodnaviria</taxon>
        <taxon>Heunggongvirae</taxon>
        <taxon>Peploviricota</taxon>
        <taxon>Herviviricetes</taxon>
        <taxon>Herpesvirales</taxon>
        <taxon>Orthoherpesviridae</taxon>
        <taxon>Alphaherpesvirinae</taxon>
        <taxon>Simplexvirus</taxon>
        <taxon>Simplexvirus macacinealpha3</taxon>
    </lineage>
</organism>
<evidence type="ECO:0000313" key="8">
    <source>
        <dbReference type="Proteomes" id="UP000679841"/>
    </source>
</evidence>
<name>A0A1X9WF95_9ALPH</name>
<keyword evidence="8" id="KW-1185">Reference proteome</keyword>
<evidence type="ECO:0000256" key="2">
    <source>
        <dbReference type="ARBA" id="ARBA00004535"/>
    </source>
</evidence>
<gene>
    <name evidence="7" type="primary">UL55</name>
</gene>
<protein>
    <submittedName>
        <fullName evidence="7">Nuclear protein UL55</fullName>
    </submittedName>
</protein>
<evidence type="ECO:0000256" key="5">
    <source>
        <dbReference type="ARBA" id="ARBA00022580"/>
    </source>
</evidence>
<comment type="subcellular location">
    <subcellularLocation>
        <location evidence="1">Host nucleus matrix</location>
    </subcellularLocation>
    <subcellularLocation>
        <location evidence="2">Virion tegument</location>
    </subcellularLocation>
</comment>
<dbReference type="GO" id="GO:0044204">
    <property type="term" value="C:host cell nuclear matrix"/>
    <property type="evidence" value="ECO:0007669"/>
    <property type="project" value="UniProtKB-SubCell"/>
</dbReference>
<dbReference type="GO" id="GO:0019058">
    <property type="term" value="P:viral life cycle"/>
    <property type="evidence" value="ECO:0007669"/>
    <property type="project" value="InterPro"/>
</dbReference>
<evidence type="ECO:0000256" key="4">
    <source>
        <dbReference type="ARBA" id="ARBA00022562"/>
    </source>
</evidence>
<evidence type="ECO:0000313" key="7">
    <source>
        <dbReference type="EMBL" id="ARS01843.1"/>
    </source>
</evidence>
<dbReference type="Pfam" id="PF04537">
    <property type="entry name" value="Herpes_UL55"/>
    <property type="match status" value="1"/>
</dbReference>
<keyword evidence="5" id="KW-0920">Virion tegument</keyword>
<sequence>MTSTSMENLFLRAPEIHHLAAPYCLNAAWQAEDALDTVQVDGACVATRTYVIRSSCDTRGPIHCFFFAAFKDSQRSTHPSLPELRQFTELVALPPVLREMRDKFGGRALCGRPFSAGTIKSGPLPGSAGAAGEYALHGVVYHCHCRTPFSRDCWSGTAAAMRHLRSISSSGLAARAAEARRAKPQPRDAK</sequence>
<reference evidence="7 8" key="1">
    <citation type="journal article" date="2017" name="Virology">
        <title>Genome sequence variation among isolates of monkey B virus (Macacine alphaherpesvirus 1) from captive macaques.</title>
        <authorList>
            <person name="Eberle R."/>
            <person name="Maxwell L.K."/>
            <person name="Nicholson S."/>
            <person name="Black D."/>
            <person name="Jones-Engel L."/>
        </authorList>
    </citation>
    <scope>NUCLEOTIDE SEQUENCE [LARGE SCALE GENOMIC DNA]</scope>
    <source>
        <strain evidence="7">KQ</strain>
    </source>
</reference>
<evidence type="ECO:0000256" key="1">
    <source>
        <dbReference type="ARBA" id="ARBA00004428"/>
    </source>
</evidence>
<comment type="similarity">
    <text evidence="3">Belongs to the alphaherpesvirinae HHV-1 UL55 family.</text>
</comment>
<dbReference type="KEGG" id="vg:80535188"/>
<accession>A0A1X9WF95</accession>
<evidence type="ECO:0000256" key="3">
    <source>
        <dbReference type="ARBA" id="ARBA00009538"/>
    </source>
</evidence>
<keyword evidence="6" id="KW-0946">Virion</keyword>
<dbReference type="EMBL" id="KY628970">
    <property type="protein sequence ID" value="ARS01843.1"/>
    <property type="molecule type" value="Genomic_DNA"/>
</dbReference>
<dbReference type="Proteomes" id="UP000679841">
    <property type="component" value="Segment"/>
</dbReference>
<evidence type="ECO:0000256" key="6">
    <source>
        <dbReference type="ARBA" id="ARBA00022844"/>
    </source>
</evidence>
<dbReference type="GO" id="GO:0019033">
    <property type="term" value="C:viral tegument"/>
    <property type="evidence" value="ECO:0007669"/>
    <property type="project" value="UniProtKB-SubCell"/>
</dbReference>
<dbReference type="InterPro" id="IPR007622">
    <property type="entry name" value="Herpes_UL55"/>
</dbReference>
<keyword evidence="4" id="KW-1048">Host nucleus</keyword>
<proteinExistence type="inferred from homology"/>